<dbReference type="InterPro" id="IPR042258">
    <property type="entry name" value="DGOK_N"/>
</dbReference>
<dbReference type="Gene3D" id="3.30.420.310">
    <property type="entry name" value="2-keto-3-deoxy-galactonokinase, C-terminal domain"/>
    <property type="match status" value="1"/>
</dbReference>
<sequence length="303" mass="32035">MSHDLDWIAADWGSTRLRLWAMAADGTRLAERSSQPERAPRTPAEFETILRALAGDWLERTGTIVACGMLGAREGWVEVPYRPVPCAVTPAALTRAPVAAADTRPTLSLHVVSGLSQATPPDVMRGEETQIAGFLAKNDGWDGVICLPGTHTKWAHVSAGEVVSFQTFMTGELFALLSEQSVLRHGVAEAGWDADAFADALSDTISRPEKLAGKLFALRGGHLLDDLDPATARARLSGLLIGAELAAAKPYWLGQNMALIGSDTVAHPYAEGLAAQGVTVLRADADDMTLAGLRAAHAQLAGA</sequence>
<dbReference type="GO" id="GO:0034194">
    <property type="term" value="P:D-galactonate catabolic process"/>
    <property type="evidence" value="ECO:0007669"/>
    <property type="project" value="InterPro"/>
</dbReference>
<evidence type="ECO:0000313" key="2">
    <source>
        <dbReference type="Proteomes" id="UP000244817"/>
    </source>
</evidence>
<keyword evidence="1" id="KW-0418">Kinase</keyword>
<gene>
    <name evidence="1" type="ORF">DC363_05255</name>
</gene>
<dbReference type="GO" id="GO:0008671">
    <property type="term" value="F:2-dehydro-3-deoxygalactonokinase activity"/>
    <property type="evidence" value="ECO:0007669"/>
    <property type="project" value="InterPro"/>
</dbReference>
<evidence type="ECO:0000313" key="1">
    <source>
        <dbReference type="EMBL" id="PVA07484.1"/>
    </source>
</evidence>
<dbReference type="Pfam" id="PF05035">
    <property type="entry name" value="DGOK"/>
    <property type="match status" value="1"/>
</dbReference>
<dbReference type="Gene3D" id="3.30.420.300">
    <property type="entry name" value="2-keto-3-deoxy-galactonokinase, substrate binding domain"/>
    <property type="match status" value="1"/>
</dbReference>
<dbReference type="EMBL" id="QCYG01000003">
    <property type="protein sequence ID" value="PVA07484.1"/>
    <property type="molecule type" value="Genomic_DNA"/>
</dbReference>
<comment type="caution">
    <text evidence="1">The sequence shown here is derived from an EMBL/GenBank/DDBJ whole genome shotgun (WGS) entry which is preliminary data.</text>
</comment>
<accession>A0A2T7FZ85</accession>
<dbReference type="Proteomes" id="UP000244817">
    <property type="component" value="Unassembled WGS sequence"/>
</dbReference>
<name>A0A2T7FZ85_9RHOB</name>
<dbReference type="InterPro" id="IPR042257">
    <property type="entry name" value="DGOK_C"/>
</dbReference>
<dbReference type="AlphaFoldDB" id="A0A2T7FZ85"/>
<dbReference type="OrthoDB" id="256574at2"/>
<dbReference type="InterPro" id="IPR007729">
    <property type="entry name" value="DGOK"/>
</dbReference>
<dbReference type="RefSeq" id="WP_108640086.1">
    <property type="nucleotide sequence ID" value="NZ_QCYG01000003.1"/>
</dbReference>
<protein>
    <submittedName>
        <fullName evidence="1">2-keto-3-deoxy-galactonokinase</fullName>
    </submittedName>
</protein>
<keyword evidence="1" id="KW-0808">Transferase</keyword>
<organism evidence="1 2">
    <name type="scientific">Thalassorhabdomicrobium marinisediminis</name>
    <dbReference type="NCBI Taxonomy" id="2170577"/>
    <lineage>
        <taxon>Bacteria</taxon>
        <taxon>Pseudomonadati</taxon>
        <taxon>Pseudomonadota</taxon>
        <taxon>Alphaproteobacteria</taxon>
        <taxon>Rhodobacterales</taxon>
        <taxon>Paracoccaceae</taxon>
        <taxon>Thalassorhabdomicrobium</taxon>
    </lineage>
</organism>
<proteinExistence type="predicted"/>
<keyword evidence="2" id="KW-1185">Reference proteome</keyword>
<reference evidence="1 2" key="1">
    <citation type="submission" date="2018-04" db="EMBL/GenBank/DDBJ databases">
        <title>Pelagivirga bohaiensis gen. nov., sp. nov., a bacterium isolated from the Bohai Sea.</title>
        <authorList>
            <person name="Ji X."/>
        </authorList>
    </citation>
    <scope>NUCLEOTIDE SEQUENCE [LARGE SCALE GENOMIC DNA]</scope>
    <source>
        <strain evidence="1 2">BH-SD16</strain>
    </source>
</reference>